<accession>A0A7J7MKP3</accession>
<sequence>MLYDPPEKLHCFPTSDVVRSLQAMGWIEAQYYIMSHHVDYDAFLRHVSLGALMSDIARCRNIDIPGLGALTSGGIVVDLEDDEGEAGTSQAGTSRGRG</sequence>
<protein>
    <submittedName>
        <fullName evidence="1">Uncharacterized protein</fullName>
    </submittedName>
</protein>
<evidence type="ECO:0000313" key="2">
    <source>
        <dbReference type="Proteomes" id="UP000541444"/>
    </source>
</evidence>
<proteinExistence type="predicted"/>
<name>A0A7J7MKP3_9MAGN</name>
<comment type="caution">
    <text evidence="1">The sequence shown here is derived from an EMBL/GenBank/DDBJ whole genome shotgun (WGS) entry which is preliminary data.</text>
</comment>
<organism evidence="1 2">
    <name type="scientific">Kingdonia uniflora</name>
    <dbReference type="NCBI Taxonomy" id="39325"/>
    <lineage>
        <taxon>Eukaryota</taxon>
        <taxon>Viridiplantae</taxon>
        <taxon>Streptophyta</taxon>
        <taxon>Embryophyta</taxon>
        <taxon>Tracheophyta</taxon>
        <taxon>Spermatophyta</taxon>
        <taxon>Magnoliopsida</taxon>
        <taxon>Ranunculales</taxon>
        <taxon>Circaeasteraceae</taxon>
        <taxon>Kingdonia</taxon>
    </lineage>
</organism>
<dbReference type="EMBL" id="JACGCM010001428">
    <property type="protein sequence ID" value="KAF6155441.1"/>
    <property type="molecule type" value="Genomic_DNA"/>
</dbReference>
<dbReference type="Proteomes" id="UP000541444">
    <property type="component" value="Unassembled WGS sequence"/>
</dbReference>
<dbReference type="AlphaFoldDB" id="A0A7J7MKP3"/>
<keyword evidence="2" id="KW-1185">Reference proteome</keyword>
<gene>
    <name evidence="1" type="ORF">GIB67_019967</name>
</gene>
<evidence type="ECO:0000313" key="1">
    <source>
        <dbReference type="EMBL" id="KAF6155441.1"/>
    </source>
</evidence>
<reference evidence="1 2" key="1">
    <citation type="journal article" date="2020" name="IScience">
        <title>Genome Sequencing of the Endangered Kingdonia uniflora (Circaeasteraceae, Ranunculales) Reveals Potential Mechanisms of Evolutionary Specialization.</title>
        <authorList>
            <person name="Sun Y."/>
            <person name="Deng T."/>
            <person name="Zhang A."/>
            <person name="Moore M.J."/>
            <person name="Landis J.B."/>
            <person name="Lin N."/>
            <person name="Zhang H."/>
            <person name="Zhang X."/>
            <person name="Huang J."/>
            <person name="Zhang X."/>
            <person name="Sun H."/>
            <person name="Wang H."/>
        </authorList>
    </citation>
    <scope>NUCLEOTIDE SEQUENCE [LARGE SCALE GENOMIC DNA]</scope>
    <source>
        <strain evidence="1">TB1705</strain>
        <tissue evidence="1">Leaf</tissue>
    </source>
</reference>